<dbReference type="Proteomes" id="UP000026962">
    <property type="component" value="Chromosome 1"/>
</dbReference>
<dbReference type="PANTHER" id="PTHR47624">
    <property type="entry name" value="OS01G0204900 PROTEIN"/>
    <property type="match status" value="1"/>
</dbReference>
<evidence type="ECO:0000313" key="3">
    <source>
        <dbReference type="Proteomes" id="UP000026962"/>
    </source>
</evidence>
<feature type="compositionally biased region" description="Polar residues" evidence="1">
    <location>
        <begin position="90"/>
        <end position="103"/>
    </location>
</feature>
<dbReference type="EnsemblPlants" id="OPUNC01G17580.1">
    <property type="protein sequence ID" value="OPUNC01G17580.1"/>
    <property type="gene ID" value="OPUNC01G17580"/>
</dbReference>
<protein>
    <submittedName>
        <fullName evidence="2">Uncharacterized protein</fullName>
    </submittedName>
</protein>
<organism evidence="2">
    <name type="scientific">Oryza punctata</name>
    <name type="common">Red rice</name>
    <dbReference type="NCBI Taxonomy" id="4537"/>
    <lineage>
        <taxon>Eukaryota</taxon>
        <taxon>Viridiplantae</taxon>
        <taxon>Streptophyta</taxon>
        <taxon>Embryophyta</taxon>
        <taxon>Tracheophyta</taxon>
        <taxon>Spermatophyta</taxon>
        <taxon>Magnoliopsida</taxon>
        <taxon>Liliopsida</taxon>
        <taxon>Poales</taxon>
        <taxon>Poaceae</taxon>
        <taxon>BOP clade</taxon>
        <taxon>Oryzoideae</taxon>
        <taxon>Oryzeae</taxon>
        <taxon>Oryzinae</taxon>
        <taxon>Oryza</taxon>
    </lineage>
</organism>
<evidence type="ECO:0000313" key="2">
    <source>
        <dbReference type="EnsemblPlants" id="OPUNC01G17580.1"/>
    </source>
</evidence>
<dbReference type="Gramene" id="OPUNC01G17580.1">
    <property type="protein sequence ID" value="OPUNC01G17580.1"/>
    <property type="gene ID" value="OPUNC01G17580"/>
</dbReference>
<proteinExistence type="predicted"/>
<feature type="compositionally biased region" description="Polar residues" evidence="1">
    <location>
        <begin position="68"/>
        <end position="77"/>
    </location>
</feature>
<dbReference type="HOGENOM" id="CLU_2268141_0_0_1"/>
<keyword evidence="3" id="KW-1185">Reference proteome</keyword>
<feature type="region of interest" description="Disordered" evidence="1">
    <location>
        <begin position="67"/>
        <end position="103"/>
    </location>
</feature>
<reference evidence="2" key="1">
    <citation type="submission" date="2015-04" db="UniProtKB">
        <authorList>
            <consortium name="EnsemblPlants"/>
        </authorList>
    </citation>
    <scope>IDENTIFICATION</scope>
</reference>
<sequence>MEGTMWFGSPRLWRKCCDTTRRRYGLMEDNLYLKKSIMRNQINGKYHTNFTSRQVYHKFHKLKAQWKGRSNQRSSSGLTGGVELARPAVASSSRWQGGDQSDN</sequence>
<dbReference type="AlphaFoldDB" id="A0A0E0JJA5"/>
<dbReference type="PANTHER" id="PTHR47624:SF1">
    <property type="entry name" value="OS01G0204900 PROTEIN"/>
    <property type="match status" value="1"/>
</dbReference>
<accession>A0A0E0JJA5</accession>
<evidence type="ECO:0000256" key="1">
    <source>
        <dbReference type="SAM" id="MobiDB-lite"/>
    </source>
</evidence>
<reference evidence="2" key="2">
    <citation type="submission" date="2018-05" db="EMBL/GenBank/DDBJ databases">
        <title>OpunRS2 (Oryza punctata Reference Sequence Version 2).</title>
        <authorList>
            <person name="Zhang J."/>
            <person name="Kudrna D."/>
            <person name="Lee S."/>
            <person name="Talag J."/>
            <person name="Welchert J."/>
            <person name="Wing R.A."/>
        </authorList>
    </citation>
    <scope>NUCLEOTIDE SEQUENCE [LARGE SCALE GENOMIC DNA]</scope>
</reference>
<name>A0A0E0JJA5_ORYPU</name>